<protein>
    <submittedName>
        <fullName evidence="1">Uncharacterized protein</fullName>
    </submittedName>
</protein>
<dbReference type="VEuPathDB" id="MicrosporidiaDB:NBO_24g0035"/>
<proteinExistence type="predicted"/>
<dbReference type="Proteomes" id="UP000016927">
    <property type="component" value="Unassembled WGS sequence"/>
</dbReference>
<gene>
    <name evidence="1" type="ORF">NBO_24g0035</name>
</gene>
<reference evidence="1 2" key="1">
    <citation type="journal article" date="2013" name="BMC Genomics">
        <title>Comparative genomics of parasitic silkworm microsporidia reveal an association between genome expansion and host adaptation.</title>
        <authorList>
            <person name="Pan G."/>
            <person name="Xu J."/>
            <person name="Li T."/>
            <person name="Xia Q."/>
            <person name="Liu S.L."/>
            <person name="Zhang G."/>
            <person name="Li S."/>
            <person name="Li C."/>
            <person name="Liu H."/>
            <person name="Yang L."/>
            <person name="Liu T."/>
            <person name="Zhang X."/>
            <person name="Wu Z."/>
            <person name="Fan W."/>
            <person name="Dang X."/>
            <person name="Xiang H."/>
            <person name="Tao M."/>
            <person name="Li Y."/>
            <person name="Hu J."/>
            <person name="Li Z."/>
            <person name="Lin L."/>
            <person name="Luo J."/>
            <person name="Geng L."/>
            <person name="Wang L."/>
            <person name="Long M."/>
            <person name="Wan Y."/>
            <person name="He N."/>
            <person name="Zhang Z."/>
            <person name="Lu C."/>
            <person name="Keeling P.J."/>
            <person name="Wang J."/>
            <person name="Xiang Z."/>
            <person name="Zhou Z."/>
        </authorList>
    </citation>
    <scope>NUCLEOTIDE SEQUENCE [LARGE SCALE GENOMIC DNA]</scope>
    <source>
        <strain evidence="2">CQ1 / CVCC 102059</strain>
    </source>
</reference>
<name>R0MK26_NOSB1</name>
<sequence length="49" mass="5650">MPSLLASFLIFLFPNPSNIKKFQNLSKSNLYCSISFQKSIYFSLNTNNK</sequence>
<accession>R0MK26</accession>
<dbReference type="AlphaFoldDB" id="R0MK26"/>
<dbReference type="HOGENOM" id="CLU_3143515_0_0_1"/>
<keyword evidence="2" id="KW-1185">Reference proteome</keyword>
<evidence type="ECO:0000313" key="2">
    <source>
        <dbReference type="Proteomes" id="UP000016927"/>
    </source>
</evidence>
<evidence type="ECO:0000313" key="1">
    <source>
        <dbReference type="EMBL" id="EOB14590.1"/>
    </source>
</evidence>
<organism evidence="1 2">
    <name type="scientific">Nosema bombycis (strain CQ1 / CVCC 102059)</name>
    <name type="common">Microsporidian parasite</name>
    <name type="synonym">Pebrine of silkworm</name>
    <dbReference type="NCBI Taxonomy" id="578461"/>
    <lineage>
        <taxon>Eukaryota</taxon>
        <taxon>Fungi</taxon>
        <taxon>Fungi incertae sedis</taxon>
        <taxon>Microsporidia</taxon>
        <taxon>Nosematidae</taxon>
        <taxon>Nosema</taxon>
    </lineage>
</organism>
<dbReference type="EMBL" id="KB908932">
    <property type="protein sequence ID" value="EOB14590.1"/>
    <property type="molecule type" value="Genomic_DNA"/>
</dbReference>